<dbReference type="PANTHER" id="PTHR36923:SF3">
    <property type="entry name" value="FERREDOXIN"/>
    <property type="match status" value="1"/>
</dbReference>
<dbReference type="OrthoDB" id="1524937at2"/>
<sequence>MVVVTLQRNKCIGCNYCVELAPQQFQMSKKDGKSVLLKSTDKKGFFTLKSNDDLIYNDCDNAAKACPVKIISVKQR</sequence>
<keyword evidence="1 6" id="KW-0813">Transport</keyword>
<dbReference type="Gene3D" id="3.30.70.20">
    <property type="match status" value="1"/>
</dbReference>
<keyword evidence="5 6" id="KW-0411">Iron-sulfur</keyword>
<name>A0A1H9AGG7_9FLAO</name>
<dbReference type="GO" id="GO:0009055">
    <property type="term" value="F:electron transfer activity"/>
    <property type="evidence" value="ECO:0007669"/>
    <property type="project" value="UniProtKB-UniRule"/>
</dbReference>
<evidence type="ECO:0000256" key="4">
    <source>
        <dbReference type="ARBA" id="ARBA00023004"/>
    </source>
</evidence>
<dbReference type="Pfam" id="PF13459">
    <property type="entry name" value="Fer4_15"/>
    <property type="match status" value="1"/>
</dbReference>
<dbReference type="InterPro" id="IPR051269">
    <property type="entry name" value="Fe-S_cluster_ET"/>
</dbReference>
<dbReference type="Proteomes" id="UP000198999">
    <property type="component" value="Unassembled WGS sequence"/>
</dbReference>
<dbReference type="SUPFAM" id="SSF54862">
    <property type="entry name" value="4Fe-4S ferredoxins"/>
    <property type="match status" value="1"/>
</dbReference>
<keyword evidence="9" id="KW-1185">Reference proteome</keyword>
<evidence type="ECO:0000256" key="2">
    <source>
        <dbReference type="ARBA" id="ARBA00022723"/>
    </source>
</evidence>
<dbReference type="PANTHER" id="PTHR36923">
    <property type="entry name" value="FERREDOXIN"/>
    <property type="match status" value="1"/>
</dbReference>
<dbReference type="STRING" id="419940.SAMN05421824_0235"/>
<dbReference type="PRINTS" id="PR00352">
    <property type="entry name" value="3FE4SFRDOXIN"/>
</dbReference>
<keyword evidence="4 6" id="KW-0408">Iron</keyword>
<protein>
    <recommendedName>
        <fullName evidence="6">Ferredoxin</fullName>
    </recommendedName>
</protein>
<gene>
    <name evidence="8" type="ORF">SAMN05421824_0235</name>
</gene>
<dbReference type="EMBL" id="FOFN01000001">
    <property type="protein sequence ID" value="SEP75834.1"/>
    <property type="molecule type" value="Genomic_DNA"/>
</dbReference>
<evidence type="ECO:0000256" key="5">
    <source>
        <dbReference type="ARBA" id="ARBA00023014"/>
    </source>
</evidence>
<comment type="function">
    <text evidence="6">Ferredoxins are iron-sulfur proteins that transfer electrons in a wide variety of metabolic reactions.</text>
</comment>
<evidence type="ECO:0000256" key="6">
    <source>
        <dbReference type="RuleBase" id="RU368020"/>
    </source>
</evidence>
<dbReference type="PROSITE" id="PS51379">
    <property type="entry name" value="4FE4S_FER_2"/>
    <property type="match status" value="1"/>
</dbReference>
<evidence type="ECO:0000256" key="3">
    <source>
        <dbReference type="ARBA" id="ARBA00022982"/>
    </source>
</evidence>
<proteinExistence type="predicted"/>
<keyword evidence="2 6" id="KW-0479">Metal-binding</keyword>
<dbReference type="InterPro" id="IPR017896">
    <property type="entry name" value="4Fe4S_Fe-S-bd"/>
</dbReference>
<accession>A0A1H9AGG7</accession>
<evidence type="ECO:0000313" key="8">
    <source>
        <dbReference type="EMBL" id="SEP75834.1"/>
    </source>
</evidence>
<feature type="domain" description="4Fe-4S ferredoxin-type" evidence="7">
    <location>
        <begin position="2"/>
        <end position="30"/>
    </location>
</feature>
<evidence type="ECO:0000256" key="1">
    <source>
        <dbReference type="ARBA" id="ARBA00022448"/>
    </source>
</evidence>
<keyword evidence="3 6" id="KW-0249">Electron transport</keyword>
<dbReference type="AlphaFoldDB" id="A0A1H9AGG7"/>
<dbReference type="GO" id="GO:0005506">
    <property type="term" value="F:iron ion binding"/>
    <property type="evidence" value="ECO:0007669"/>
    <property type="project" value="UniProtKB-UniRule"/>
</dbReference>
<reference evidence="8 9" key="1">
    <citation type="submission" date="2016-10" db="EMBL/GenBank/DDBJ databases">
        <authorList>
            <person name="de Groot N.N."/>
        </authorList>
    </citation>
    <scope>NUCLEOTIDE SEQUENCE [LARGE SCALE GENOMIC DNA]</scope>
    <source>
        <strain evidence="8 9">DSM 21035</strain>
    </source>
</reference>
<dbReference type="InterPro" id="IPR001080">
    <property type="entry name" value="3Fe4S_ferredoxin"/>
</dbReference>
<organism evidence="8 9">
    <name type="scientific">Hyunsoonleella jejuensis</name>
    <dbReference type="NCBI Taxonomy" id="419940"/>
    <lineage>
        <taxon>Bacteria</taxon>
        <taxon>Pseudomonadati</taxon>
        <taxon>Bacteroidota</taxon>
        <taxon>Flavobacteriia</taxon>
        <taxon>Flavobacteriales</taxon>
        <taxon>Flavobacteriaceae</taxon>
    </lineage>
</organism>
<evidence type="ECO:0000259" key="7">
    <source>
        <dbReference type="PROSITE" id="PS51379"/>
    </source>
</evidence>
<dbReference type="RefSeq" id="WP_092574346.1">
    <property type="nucleotide sequence ID" value="NZ_FOFN01000001.1"/>
</dbReference>
<dbReference type="GO" id="GO:0051536">
    <property type="term" value="F:iron-sulfur cluster binding"/>
    <property type="evidence" value="ECO:0007669"/>
    <property type="project" value="UniProtKB-KW"/>
</dbReference>
<evidence type="ECO:0000313" key="9">
    <source>
        <dbReference type="Proteomes" id="UP000198999"/>
    </source>
</evidence>